<evidence type="ECO:0000256" key="1">
    <source>
        <dbReference type="SAM" id="MobiDB-lite"/>
    </source>
</evidence>
<reference evidence="2 3" key="1">
    <citation type="submission" date="2019-09" db="EMBL/GenBank/DDBJ databases">
        <title>A chromosome-level genome assembly of the Chinese tupelo Nyssa sinensis.</title>
        <authorList>
            <person name="Yang X."/>
            <person name="Kang M."/>
            <person name="Yang Y."/>
            <person name="Xiong H."/>
            <person name="Wang M."/>
            <person name="Zhang Z."/>
            <person name="Wang Z."/>
            <person name="Wu H."/>
            <person name="Ma T."/>
            <person name="Liu J."/>
            <person name="Xi Z."/>
        </authorList>
    </citation>
    <scope>NUCLEOTIDE SEQUENCE [LARGE SCALE GENOMIC DNA]</scope>
    <source>
        <strain evidence="2">J267</strain>
        <tissue evidence="2">Leaf</tissue>
    </source>
</reference>
<keyword evidence="3" id="KW-1185">Reference proteome</keyword>
<gene>
    <name evidence="2" type="ORF">F0562_016961</name>
</gene>
<organism evidence="2 3">
    <name type="scientific">Nyssa sinensis</name>
    <dbReference type="NCBI Taxonomy" id="561372"/>
    <lineage>
        <taxon>Eukaryota</taxon>
        <taxon>Viridiplantae</taxon>
        <taxon>Streptophyta</taxon>
        <taxon>Embryophyta</taxon>
        <taxon>Tracheophyta</taxon>
        <taxon>Spermatophyta</taxon>
        <taxon>Magnoliopsida</taxon>
        <taxon>eudicotyledons</taxon>
        <taxon>Gunneridae</taxon>
        <taxon>Pentapetalae</taxon>
        <taxon>asterids</taxon>
        <taxon>Cornales</taxon>
        <taxon>Nyssaceae</taxon>
        <taxon>Nyssa</taxon>
    </lineage>
</organism>
<sequence length="265" mass="29952">MATHYAICLLGAMDRLWFHQIILFPEPISLLFPKTLKAPQPFSESLTSSSSNISQPSIPEEEISSVPSAITPPQDDSDNEVDKKETELKERSTRLNLITSKSRSYSSSPPTEKISKTLRHTGSVSSLQKTMRCKSLSELELEEVKGFMDLGFIFNKEHLSPRMMSVVPGLLRIGKQKTERKTKLMIRDASEVEVAKDEEIEEDEDGDDEDKRGVTRPYLSEAWLIRKPDSPLLNLRIPRVSAAADMKKHLRNWARTVASVIQQES</sequence>
<evidence type="ECO:0000313" key="2">
    <source>
        <dbReference type="EMBL" id="KAA8516533.1"/>
    </source>
</evidence>
<feature type="compositionally biased region" description="Low complexity" evidence="1">
    <location>
        <begin position="43"/>
        <end position="69"/>
    </location>
</feature>
<evidence type="ECO:0000313" key="3">
    <source>
        <dbReference type="Proteomes" id="UP000325577"/>
    </source>
</evidence>
<dbReference type="AlphaFoldDB" id="A0A5J4ZD29"/>
<dbReference type="Proteomes" id="UP000325577">
    <property type="component" value="Linkage Group LG8"/>
</dbReference>
<name>A0A5J4ZD29_9ASTE</name>
<accession>A0A5J4ZD29</accession>
<feature type="region of interest" description="Disordered" evidence="1">
    <location>
        <begin position="43"/>
        <end position="121"/>
    </location>
</feature>
<feature type="compositionally biased region" description="Basic and acidic residues" evidence="1">
    <location>
        <begin position="80"/>
        <end position="93"/>
    </location>
</feature>
<proteinExistence type="predicted"/>
<dbReference type="PANTHER" id="PTHR33785:SF2">
    <property type="entry name" value="DUF1685 DOMAIN-CONTAINING PROTEIN"/>
    <property type="match status" value="1"/>
</dbReference>
<dbReference type="PANTHER" id="PTHR33785">
    <property type="entry name" value="OS06G0550800 PROTEIN"/>
    <property type="match status" value="1"/>
</dbReference>
<protein>
    <submittedName>
        <fullName evidence="2">Uncharacterized protein</fullName>
    </submittedName>
</protein>
<dbReference type="EMBL" id="CM018051">
    <property type="protein sequence ID" value="KAA8516533.1"/>
    <property type="molecule type" value="Genomic_DNA"/>
</dbReference>
<dbReference type="OrthoDB" id="1918258at2759"/>